<dbReference type="Pfam" id="PF02575">
    <property type="entry name" value="YbaB_DNA_bd"/>
    <property type="match status" value="1"/>
</dbReference>
<keyword evidence="2" id="KW-1185">Reference proteome</keyword>
<dbReference type="SUPFAM" id="SSF82607">
    <property type="entry name" value="YbaB-like"/>
    <property type="match status" value="1"/>
</dbReference>
<accession>A0ABN6CLX0</accession>
<evidence type="ECO:0000313" key="1">
    <source>
        <dbReference type="EMBL" id="BCJ46073.1"/>
    </source>
</evidence>
<proteinExistence type="predicted"/>
<gene>
    <name evidence="1" type="ORF">Aiant_67300</name>
</gene>
<reference evidence="1 2" key="1">
    <citation type="submission" date="2020-08" db="EMBL/GenBank/DDBJ databases">
        <title>Whole genome shotgun sequence of Actinoplanes ianthinogenes NBRC 13996.</title>
        <authorList>
            <person name="Komaki H."/>
            <person name="Tamura T."/>
        </authorList>
    </citation>
    <scope>NUCLEOTIDE SEQUENCE [LARGE SCALE GENOMIC DNA]</scope>
    <source>
        <strain evidence="1 2">NBRC 13996</strain>
    </source>
</reference>
<protein>
    <recommendedName>
        <fullName evidence="3">YbaB/EbfC family nucleoid-associated protein</fullName>
    </recommendedName>
</protein>
<dbReference type="Gene3D" id="3.30.1310.10">
    <property type="entry name" value="Nucleoid-associated protein YbaB-like domain"/>
    <property type="match status" value="1"/>
</dbReference>
<evidence type="ECO:0000313" key="2">
    <source>
        <dbReference type="Proteomes" id="UP000676967"/>
    </source>
</evidence>
<organism evidence="1 2">
    <name type="scientific">Actinoplanes ianthinogenes</name>
    <dbReference type="NCBI Taxonomy" id="122358"/>
    <lineage>
        <taxon>Bacteria</taxon>
        <taxon>Bacillati</taxon>
        <taxon>Actinomycetota</taxon>
        <taxon>Actinomycetes</taxon>
        <taxon>Micromonosporales</taxon>
        <taxon>Micromonosporaceae</taxon>
        <taxon>Actinoplanes</taxon>
    </lineage>
</organism>
<evidence type="ECO:0008006" key="3">
    <source>
        <dbReference type="Google" id="ProtNLM"/>
    </source>
</evidence>
<sequence>MDPSALLSVIRELKQTVGDAAQTQREVLAVTGTATSPDGLITVVVGPRGQLIDLRIDPRIYRQPNAGALAATIMATTRAAVEKAVEKTAEIVDAKLPKVDDILPPGTERPFDVRTLLRHHDGDLKRALE</sequence>
<dbReference type="InterPro" id="IPR036894">
    <property type="entry name" value="YbaB-like_sf"/>
</dbReference>
<dbReference type="InterPro" id="IPR004401">
    <property type="entry name" value="YbaB/EbfC"/>
</dbReference>
<dbReference type="Proteomes" id="UP000676967">
    <property type="component" value="Chromosome"/>
</dbReference>
<dbReference type="EMBL" id="AP023356">
    <property type="protein sequence ID" value="BCJ46073.1"/>
    <property type="molecule type" value="Genomic_DNA"/>
</dbReference>
<name>A0ABN6CLX0_9ACTN</name>